<dbReference type="AlphaFoldDB" id="A0A975CGJ7"/>
<protein>
    <recommendedName>
        <fullName evidence="8">Quaternary amine transport ATP-binding protein</fullName>
        <ecNumber evidence="8">7.6.2.9</ecNumber>
    </recommendedName>
</protein>
<keyword evidence="8" id="KW-0997">Cell inner membrane</keyword>
<proteinExistence type="inferred from homology"/>
<evidence type="ECO:0000256" key="5">
    <source>
        <dbReference type="ARBA" id="ARBA00022840"/>
    </source>
</evidence>
<dbReference type="PROSITE" id="PS00211">
    <property type="entry name" value="ABC_TRANSPORTER_1"/>
    <property type="match status" value="1"/>
</dbReference>
<gene>
    <name evidence="11" type="primary">proV</name>
    <name evidence="11" type="ORF">J1M35_19395</name>
</gene>
<dbReference type="GO" id="GO:0006970">
    <property type="term" value="P:response to osmotic stress"/>
    <property type="evidence" value="ECO:0007669"/>
    <property type="project" value="UniProtKB-ARBA"/>
</dbReference>
<comment type="subcellular location">
    <subcellularLocation>
        <location evidence="8">Cell inner membrane</location>
        <topology evidence="8">Peripheral membrane protein</topology>
    </subcellularLocation>
</comment>
<dbReference type="InterPro" id="IPR003593">
    <property type="entry name" value="AAA+_ATPase"/>
</dbReference>
<evidence type="ECO:0000256" key="3">
    <source>
        <dbReference type="ARBA" id="ARBA00022475"/>
    </source>
</evidence>
<dbReference type="GO" id="GO:0015418">
    <property type="term" value="F:ABC-type quaternary ammonium compound transporting activity"/>
    <property type="evidence" value="ECO:0007669"/>
    <property type="project" value="UniProtKB-EC"/>
</dbReference>
<dbReference type="GO" id="GO:0005524">
    <property type="term" value="F:ATP binding"/>
    <property type="evidence" value="ECO:0007669"/>
    <property type="project" value="UniProtKB-UniRule"/>
</dbReference>
<dbReference type="Gene3D" id="3.10.580.10">
    <property type="entry name" value="CBS-domain"/>
    <property type="match status" value="1"/>
</dbReference>
<dbReference type="SUPFAM" id="SSF54631">
    <property type="entry name" value="CBS-domain pair"/>
    <property type="match status" value="1"/>
</dbReference>
<dbReference type="GO" id="GO:0031460">
    <property type="term" value="P:glycine betaine transport"/>
    <property type="evidence" value="ECO:0007669"/>
    <property type="project" value="InterPro"/>
</dbReference>
<dbReference type="InterPro" id="IPR046342">
    <property type="entry name" value="CBS_dom_sf"/>
</dbReference>
<dbReference type="SMART" id="SM00382">
    <property type="entry name" value="AAA"/>
    <property type="match status" value="1"/>
</dbReference>
<dbReference type="Gene3D" id="3.40.50.300">
    <property type="entry name" value="P-loop containing nucleotide triphosphate hydrolases"/>
    <property type="match status" value="1"/>
</dbReference>
<feature type="domain" description="CBS" evidence="10">
    <location>
        <begin position="345"/>
        <end position="405"/>
    </location>
</feature>
<organism evidence="11 12">
    <name type="scientific">Ottowia testudinis</name>
    <dbReference type="NCBI Taxonomy" id="2816950"/>
    <lineage>
        <taxon>Bacteria</taxon>
        <taxon>Pseudomonadati</taxon>
        <taxon>Pseudomonadota</taxon>
        <taxon>Betaproteobacteria</taxon>
        <taxon>Burkholderiales</taxon>
        <taxon>Comamonadaceae</taxon>
        <taxon>Ottowia</taxon>
    </lineage>
</organism>
<keyword evidence="4 8" id="KW-0547">Nucleotide-binding</keyword>
<evidence type="ECO:0000256" key="7">
    <source>
        <dbReference type="PROSITE-ProRule" id="PRU00703"/>
    </source>
</evidence>
<keyword evidence="12" id="KW-1185">Reference proteome</keyword>
<dbReference type="GO" id="GO:0006865">
    <property type="term" value="P:amino acid transport"/>
    <property type="evidence" value="ECO:0007669"/>
    <property type="project" value="UniProtKB-UniRule"/>
</dbReference>
<dbReference type="Pfam" id="PF00571">
    <property type="entry name" value="CBS"/>
    <property type="match status" value="1"/>
</dbReference>
<evidence type="ECO:0000256" key="6">
    <source>
        <dbReference type="ARBA" id="ARBA00022970"/>
    </source>
</evidence>
<keyword evidence="5 8" id="KW-0067">ATP-binding</keyword>
<comment type="subunit">
    <text evidence="8">The complex is probably composed of two ATP-binding proteins, two transmembrane proteins and a solute-binding protein.</text>
</comment>
<evidence type="ECO:0000256" key="2">
    <source>
        <dbReference type="ARBA" id="ARBA00022448"/>
    </source>
</evidence>
<dbReference type="GO" id="GO:0005886">
    <property type="term" value="C:plasma membrane"/>
    <property type="evidence" value="ECO:0007669"/>
    <property type="project" value="UniProtKB-SubCell"/>
</dbReference>
<comment type="catalytic activity">
    <reaction evidence="8">
        <text>a quaternary ammonium(out) + ATP + H2O = a quaternary ammonium(in) + ADP + phosphate + H(+)</text>
        <dbReference type="Rhea" id="RHEA:11036"/>
        <dbReference type="ChEBI" id="CHEBI:15377"/>
        <dbReference type="ChEBI" id="CHEBI:15378"/>
        <dbReference type="ChEBI" id="CHEBI:30616"/>
        <dbReference type="ChEBI" id="CHEBI:35267"/>
        <dbReference type="ChEBI" id="CHEBI:43474"/>
        <dbReference type="ChEBI" id="CHEBI:456216"/>
    </reaction>
</comment>
<dbReference type="PROSITE" id="PS50893">
    <property type="entry name" value="ABC_TRANSPORTER_2"/>
    <property type="match status" value="1"/>
</dbReference>
<sequence>MAKQIVVEHLFKVFGDAPERALTLARQGLSKQDIVQQSGQSIGVFDASFTIEAGEIFVIMGLSGSGKSTLVRMFNRLIEPTAGRIVVDDEDIAQYDERQLRDFRRRHISMVFQSFALLPHLTVLQNTAFGLELAGVPRQEREAAAHAALEQVGLAVWASSYPDELSGGMQQRVGLARALAADPSILLMDEAFSALDPIIRTEMQDELLRLQQIKRRTIVFISHDLDEAMRIGDHIAIMKDGQVVQVGTPEEILRRPADDYVRQFVRGVDQAAVFKAGDIARKTQVEVSESPTRGCRPALKRLQDQDREWAYVVDPAHRYLGAVSADSLRAALHGHEGTLGLKHAFVPAVAPVPADTPITELYRLMVAQPAPLPVVASDGRFLGTVSKNRLLTFLDPYTDADGNPLPEPATADADAVAA</sequence>
<dbReference type="SUPFAM" id="SSF52540">
    <property type="entry name" value="P-loop containing nucleoside triphosphate hydrolases"/>
    <property type="match status" value="1"/>
</dbReference>
<dbReference type="EC" id="7.6.2.9" evidence="8"/>
<dbReference type="InterPro" id="IPR051921">
    <property type="entry name" value="ABC_osmolyte_uptake_ATP-bind"/>
</dbReference>
<evidence type="ECO:0000313" key="12">
    <source>
        <dbReference type="Proteomes" id="UP000663903"/>
    </source>
</evidence>
<name>A0A975CGJ7_9BURK</name>
<dbReference type="InterPro" id="IPR017871">
    <property type="entry name" value="ABC_transporter-like_CS"/>
</dbReference>
<dbReference type="PROSITE" id="PS51371">
    <property type="entry name" value="CBS"/>
    <property type="match status" value="1"/>
</dbReference>
<evidence type="ECO:0000256" key="1">
    <source>
        <dbReference type="ARBA" id="ARBA00005417"/>
    </source>
</evidence>
<evidence type="ECO:0000313" key="11">
    <source>
        <dbReference type="EMBL" id="QTD45159.1"/>
    </source>
</evidence>
<dbReference type="InterPro" id="IPR000644">
    <property type="entry name" value="CBS_dom"/>
</dbReference>
<dbReference type="FunFam" id="3.40.50.300:FF:000201">
    <property type="entry name" value="Glycine betaine/L-proline ABC transporter ATP-binding protein"/>
    <property type="match status" value="1"/>
</dbReference>
<dbReference type="EMBL" id="CP071796">
    <property type="protein sequence ID" value="QTD45159.1"/>
    <property type="molecule type" value="Genomic_DNA"/>
</dbReference>
<comment type="similarity">
    <text evidence="1 8">Belongs to the ABC transporter superfamily.</text>
</comment>
<dbReference type="InterPro" id="IPR005892">
    <property type="entry name" value="Gly-betaine_transp_ATP-bd"/>
</dbReference>
<dbReference type="InterPro" id="IPR003439">
    <property type="entry name" value="ABC_transporter-like_ATP-bd"/>
</dbReference>
<dbReference type="RefSeq" id="WP_208008911.1">
    <property type="nucleotide sequence ID" value="NZ_CP071796.1"/>
</dbReference>
<dbReference type="NCBIfam" id="TIGR01186">
    <property type="entry name" value="proV"/>
    <property type="match status" value="1"/>
</dbReference>
<dbReference type="PANTHER" id="PTHR43869">
    <property type="entry name" value="GLYCINE BETAINE/PROLINE BETAINE TRANSPORT SYSTEM ATP-BINDING PROTEIN PROV"/>
    <property type="match status" value="1"/>
</dbReference>
<keyword evidence="6" id="KW-0029">Amino-acid transport</keyword>
<dbReference type="CDD" id="cd03294">
    <property type="entry name" value="ABC_Pro_Gly_Betaine"/>
    <property type="match status" value="1"/>
</dbReference>
<keyword evidence="2 8" id="KW-0813">Transport</keyword>
<dbReference type="GO" id="GO:0016887">
    <property type="term" value="F:ATP hydrolysis activity"/>
    <property type="evidence" value="ECO:0007669"/>
    <property type="project" value="UniProtKB-UniRule"/>
</dbReference>
<feature type="domain" description="ABC transporter" evidence="9">
    <location>
        <begin position="29"/>
        <end position="265"/>
    </location>
</feature>
<evidence type="ECO:0000259" key="10">
    <source>
        <dbReference type="PROSITE" id="PS51371"/>
    </source>
</evidence>
<reference evidence="11" key="1">
    <citation type="submission" date="2021-03" db="EMBL/GenBank/DDBJ databases">
        <title>Ottowia sp. 27C isolated from the cloaca of a Giant Asian pond turtle (Heosemys grandis).</title>
        <authorList>
            <person name="Spergser J."/>
            <person name="Busse H.-J."/>
        </authorList>
    </citation>
    <scope>NUCLEOTIDE SEQUENCE</scope>
    <source>
        <strain evidence="11">27C</strain>
    </source>
</reference>
<keyword evidence="3" id="KW-1003">Cell membrane</keyword>
<dbReference type="Proteomes" id="UP000663903">
    <property type="component" value="Chromosome"/>
</dbReference>
<keyword evidence="7" id="KW-0129">CBS domain</keyword>
<evidence type="ECO:0000259" key="9">
    <source>
        <dbReference type="PROSITE" id="PS50893"/>
    </source>
</evidence>
<dbReference type="PANTHER" id="PTHR43869:SF1">
    <property type="entry name" value="GLYCINE BETAINE_PROLINE BETAINE TRANSPORT SYSTEM ATP-BINDING PROTEIN PROV"/>
    <property type="match status" value="1"/>
</dbReference>
<evidence type="ECO:0000256" key="4">
    <source>
        <dbReference type="ARBA" id="ARBA00022741"/>
    </source>
</evidence>
<accession>A0A975CGJ7</accession>
<keyword evidence="8" id="KW-0472">Membrane</keyword>
<dbReference type="KEGG" id="otd:J1M35_19395"/>
<dbReference type="CDD" id="cd09831">
    <property type="entry name" value="CBS_pair_ABC_Gly_Pro_assoc"/>
    <property type="match status" value="1"/>
</dbReference>
<dbReference type="Pfam" id="PF00005">
    <property type="entry name" value="ABC_tran"/>
    <property type="match status" value="1"/>
</dbReference>
<dbReference type="NCBIfam" id="NF007480">
    <property type="entry name" value="PRK10070.1"/>
    <property type="match status" value="1"/>
</dbReference>
<dbReference type="InterPro" id="IPR027417">
    <property type="entry name" value="P-loop_NTPase"/>
</dbReference>
<evidence type="ECO:0000256" key="8">
    <source>
        <dbReference type="RuleBase" id="RU369116"/>
    </source>
</evidence>